<evidence type="ECO:0000256" key="1">
    <source>
        <dbReference type="ARBA" id="ARBA00010641"/>
    </source>
</evidence>
<dbReference type="InterPro" id="IPR007627">
    <property type="entry name" value="RNA_pol_sigma70_r2"/>
</dbReference>
<evidence type="ECO:0000256" key="5">
    <source>
        <dbReference type="ARBA" id="ARBA00023163"/>
    </source>
</evidence>
<protein>
    <recommendedName>
        <fullName evidence="10">RNA polymerase sigma factor</fullName>
    </recommendedName>
</protein>
<reference evidence="8 9" key="1">
    <citation type="journal article" date="2016" name="Nat. Commun.">
        <title>Thousands of microbial genomes shed light on interconnected biogeochemical processes in an aquifer system.</title>
        <authorList>
            <person name="Anantharaman K."/>
            <person name="Brown C.T."/>
            <person name="Hug L.A."/>
            <person name="Sharon I."/>
            <person name="Castelle C.J."/>
            <person name="Probst A.J."/>
            <person name="Thomas B.C."/>
            <person name="Singh A."/>
            <person name="Wilkins M.J."/>
            <person name="Karaoz U."/>
            <person name="Brodie E.L."/>
            <person name="Williams K.H."/>
            <person name="Hubbard S.S."/>
            <person name="Banfield J.F."/>
        </authorList>
    </citation>
    <scope>NUCLEOTIDE SEQUENCE [LARGE SCALE GENOMIC DNA]</scope>
</reference>
<dbReference type="AlphaFoldDB" id="A0A1G2HI96"/>
<dbReference type="PANTHER" id="PTHR43133">
    <property type="entry name" value="RNA POLYMERASE ECF-TYPE SIGMA FACTO"/>
    <property type="match status" value="1"/>
</dbReference>
<keyword evidence="4" id="KW-0238">DNA-binding</keyword>
<comment type="similarity">
    <text evidence="1">Belongs to the sigma-70 factor family. ECF subfamily.</text>
</comment>
<dbReference type="PANTHER" id="PTHR43133:SF8">
    <property type="entry name" value="RNA POLYMERASE SIGMA FACTOR HI_1459-RELATED"/>
    <property type="match status" value="1"/>
</dbReference>
<evidence type="ECO:0000313" key="8">
    <source>
        <dbReference type="EMBL" id="OGZ61608.1"/>
    </source>
</evidence>
<dbReference type="Gene3D" id="1.10.10.10">
    <property type="entry name" value="Winged helix-like DNA-binding domain superfamily/Winged helix DNA-binding domain"/>
    <property type="match status" value="1"/>
</dbReference>
<accession>A0A1G2HI96</accession>
<dbReference type="Proteomes" id="UP000176770">
    <property type="component" value="Unassembled WGS sequence"/>
</dbReference>
<dbReference type="STRING" id="1802165.A3F94_00020"/>
<dbReference type="GO" id="GO:0003677">
    <property type="term" value="F:DNA binding"/>
    <property type="evidence" value="ECO:0007669"/>
    <property type="project" value="UniProtKB-KW"/>
</dbReference>
<evidence type="ECO:0000256" key="3">
    <source>
        <dbReference type="ARBA" id="ARBA00023082"/>
    </source>
</evidence>
<dbReference type="NCBIfam" id="TIGR02937">
    <property type="entry name" value="sigma70-ECF"/>
    <property type="match status" value="1"/>
</dbReference>
<dbReference type="SUPFAM" id="SSF88659">
    <property type="entry name" value="Sigma3 and sigma4 domains of RNA polymerase sigma factors"/>
    <property type="match status" value="1"/>
</dbReference>
<dbReference type="Pfam" id="PF04542">
    <property type="entry name" value="Sigma70_r2"/>
    <property type="match status" value="1"/>
</dbReference>
<feature type="domain" description="RNA polymerase sigma-70 region 2" evidence="6">
    <location>
        <begin position="16"/>
        <end position="85"/>
    </location>
</feature>
<evidence type="ECO:0000259" key="6">
    <source>
        <dbReference type="Pfam" id="PF04542"/>
    </source>
</evidence>
<dbReference type="CDD" id="cd06171">
    <property type="entry name" value="Sigma70_r4"/>
    <property type="match status" value="1"/>
</dbReference>
<keyword evidence="2" id="KW-0805">Transcription regulation</keyword>
<comment type="caution">
    <text evidence="8">The sequence shown here is derived from an EMBL/GenBank/DDBJ whole genome shotgun (WGS) entry which is preliminary data.</text>
</comment>
<dbReference type="InterPro" id="IPR039425">
    <property type="entry name" value="RNA_pol_sigma-70-like"/>
</dbReference>
<feature type="domain" description="RNA polymerase sigma factor 70 region 4 type 2" evidence="7">
    <location>
        <begin position="127"/>
        <end position="175"/>
    </location>
</feature>
<dbReference type="Pfam" id="PF08281">
    <property type="entry name" value="Sigma70_r4_2"/>
    <property type="match status" value="1"/>
</dbReference>
<evidence type="ECO:0008006" key="10">
    <source>
        <dbReference type="Google" id="ProtNLM"/>
    </source>
</evidence>
<evidence type="ECO:0000256" key="4">
    <source>
        <dbReference type="ARBA" id="ARBA00023125"/>
    </source>
</evidence>
<keyword evidence="3" id="KW-0731">Sigma factor</keyword>
<dbReference type="EMBL" id="MHOK01000020">
    <property type="protein sequence ID" value="OGZ61608.1"/>
    <property type="molecule type" value="Genomic_DNA"/>
</dbReference>
<gene>
    <name evidence="8" type="ORF">A3F94_00020</name>
</gene>
<name>A0A1G2HI96_9BACT</name>
<dbReference type="InterPro" id="IPR013324">
    <property type="entry name" value="RNA_pol_sigma_r3/r4-like"/>
</dbReference>
<proteinExistence type="inferred from homology"/>
<dbReference type="GO" id="GO:0006352">
    <property type="term" value="P:DNA-templated transcription initiation"/>
    <property type="evidence" value="ECO:0007669"/>
    <property type="project" value="InterPro"/>
</dbReference>
<dbReference type="InterPro" id="IPR013249">
    <property type="entry name" value="RNA_pol_sigma70_r4_t2"/>
</dbReference>
<evidence type="ECO:0000259" key="7">
    <source>
        <dbReference type="Pfam" id="PF08281"/>
    </source>
</evidence>
<sequence length="183" mass="20960">MSKNNKKNIKKNFISLYDKYHESIYRFLRFRVSEDEIAQDLTSETFTKAWDSVATSDTQYPSNERAYLYKIANNLLIDYYRSAQKNREVNIDNADVFVQLASTQTKDVEQSVGDRLDISKNMDSVFMMLQGLSELTVQAITLKYVEDMSNAEIAQILGKSEGAVRTIISRGLAELRNKLDTAD</sequence>
<dbReference type="Gene3D" id="1.10.1740.10">
    <property type="match status" value="1"/>
</dbReference>
<organism evidence="8 9">
    <name type="scientific">Candidatus Spechtbacteria bacterium RIFCSPLOWO2_12_FULL_38_22</name>
    <dbReference type="NCBI Taxonomy" id="1802165"/>
    <lineage>
        <taxon>Bacteria</taxon>
        <taxon>Candidatus Spechtiibacteriota</taxon>
    </lineage>
</organism>
<dbReference type="InterPro" id="IPR013325">
    <property type="entry name" value="RNA_pol_sigma_r2"/>
</dbReference>
<dbReference type="InterPro" id="IPR036388">
    <property type="entry name" value="WH-like_DNA-bd_sf"/>
</dbReference>
<evidence type="ECO:0000313" key="9">
    <source>
        <dbReference type="Proteomes" id="UP000176770"/>
    </source>
</evidence>
<dbReference type="GO" id="GO:0016987">
    <property type="term" value="F:sigma factor activity"/>
    <property type="evidence" value="ECO:0007669"/>
    <property type="project" value="UniProtKB-KW"/>
</dbReference>
<evidence type="ECO:0000256" key="2">
    <source>
        <dbReference type="ARBA" id="ARBA00023015"/>
    </source>
</evidence>
<dbReference type="InterPro" id="IPR014284">
    <property type="entry name" value="RNA_pol_sigma-70_dom"/>
</dbReference>
<keyword evidence="5" id="KW-0804">Transcription</keyword>
<dbReference type="SUPFAM" id="SSF88946">
    <property type="entry name" value="Sigma2 domain of RNA polymerase sigma factors"/>
    <property type="match status" value="1"/>
</dbReference>